<feature type="region of interest" description="Disordered" evidence="1">
    <location>
        <begin position="89"/>
        <end position="109"/>
    </location>
</feature>
<feature type="compositionally biased region" description="Basic and acidic residues" evidence="1">
    <location>
        <begin position="97"/>
        <end position="109"/>
    </location>
</feature>
<evidence type="ECO:0000313" key="2">
    <source>
        <dbReference type="EMBL" id="KAE8371534.1"/>
    </source>
</evidence>
<dbReference type="Proteomes" id="UP000326198">
    <property type="component" value="Unassembled WGS sequence"/>
</dbReference>
<evidence type="ECO:0000313" key="3">
    <source>
        <dbReference type="Proteomes" id="UP000326198"/>
    </source>
</evidence>
<name>A0A5N7ANU9_9EURO</name>
<protein>
    <submittedName>
        <fullName evidence="2">Uncharacterized protein</fullName>
    </submittedName>
</protein>
<keyword evidence="3" id="KW-1185">Reference proteome</keyword>
<dbReference type="EMBL" id="ML736417">
    <property type="protein sequence ID" value="KAE8371534.1"/>
    <property type="molecule type" value="Genomic_DNA"/>
</dbReference>
<evidence type="ECO:0000256" key="1">
    <source>
        <dbReference type="SAM" id="MobiDB-lite"/>
    </source>
</evidence>
<accession>A0A5N7ANU9</accession>
<dbReference type="AlphaFoldDB" id="A0A5N7ANU9"/>
<gene>
    <name evidence="2" type="ORF">BDV26DRAFT_125567</name>
</gene>
<reference evidence="2 3" key="1">
    <citation type="submission" date="2019-04" db="EMBL/GenBank/DDBJ databases">
        <title>Friends and foes A comparative genomics studyof 23 Aspergillus species from section Flavi.</title>
        <authorList>
            <consortium name="DOE Joint Genome Institute"/>
            <person name="Kjaerbolling I."/>
            <person name="Vesth T."/>
            <person name="Frisvad J.C."/>
            <person name="Nybo J.L."/>
            <person name="Theobald S."/>
            <person name="Kildgaard S."/>
            <person name="Isbrandt T."/>
            <person name="Kuo A."/>
            <person name="Sato A."/>
            <person name="Lyhne E.K."/>
            <person name="Kogle M.E."/>
            <person name="Wiebenga A."/>
            <person name="Kun R.S."/>
            <person name="Lubbers R.J."/>
            <person name="Makela M.R."/>
            <person name="Barry K."/>
            <person name="Chovatia M."/>
            <person name="Clum A."/>
            <person name="Daum C."/>
            <person name="Haridas S."/>
            <person name="He G."/>
            <person name="LaButti K."/>
            <person name="Lipzen A."/>
            <person name="Mondo S."/>
            <person name="Riley R."/>
            <person name="Salamov A."/>
            <person name="Simmons B.A."/>
            <person name="Magnuson J.K."/>
            <person name="Henrissat B."/>
            <person name="Mortensen U.H."/>
            <person name="Larsen T.O."/>
            <person name="Devries R.P."/>
            <person name="Grigoriev I.V."/>
            <person name="Machida M."/>
            <person name="Baker S.E."/>
            <person name="Andersen M.R."/>
        </authorList>
    </citation>
    <scope>NUCLEOTIDE SEQUENCE [LARGE SCALE GENOMIC DNA]</scope>
    <source>
        <strain evidence="2 3">IBT 29228</strain>
    </source>
</reference>
<proteinExistence type="predicted"/>
<sequence>MSSALKKFGEKVANDSKQITKLFKESPAGSRVLPSRTSKNDAEYQCRIDMGEEIKDKPGYYNVYLQVNSQAKSEGLKDWLRKNPHGKLAMAQVNRNAPEKEQSEEGKRVISELVEQAKKNL</sequence>
<dbReference type="OrthoDB" id="4387771at2759"/>
<organism evidence="2 3">
    <name type="scientific">Aspergillus bertholletiae</name>
    <dbReference type="NCBI Taxonomy" id="1226010"/>
    <lineage>
        <taxon>Eukaryota</taxon>
        <taxon>Fungi</taxon>
        <taxon>Dikarya</taxon>
        <taxon>Ascomycota</taxon>
        <taxon>Pezizomycotina</taxon>
        <taxon>Eurotiomycetes</taxon>
        <taxon>Eurotiomycetidae</taxon>
        <taxon>Eurotiales</taxon>
        <taxon>Aspergillaceae</taxon>
        <taxon>Aspergillus</taxon>
        <taxon>Aspergillus subgen. Circumdati</taxon>
    </lineage>
</organism>